<dbReference type="STRING" id="391625.PPSIR1_33369"/>
<feature type="compositionally biased region" description="Acidic residues" evidence="1">
    <location>
        <begin position="91"/>
        <end position="105"/>
    </location>
</feature>
<dbReference type="AlphaFoldDB" id="A6G6N0"/>
<proteinExistence type="predicted"/>
<dbReference type="Pfam" id="PF00092">
    <property type="entry name" value="VWA"/>
    <property type="match status" value="1"/>
</dbReference>
<protein>
    <recommendedName>
        <fullName evidence="3">VWFA domain-containing protein</fullName>
    </recommendedName>
</protein>
<gene>
    <name evidence="4" type="ORF">PPSIR1_33369</name>
</gene>
<sequence>MKSRTKVSFLAACLVHLAACAGEPQDNPYELPGYGETGFEDEGGVDAGDEAGESGHEEGQSEDGGDDGRLDPNGSEGGEGDEGSAEGAGEGGEEGATDGATEDEGSGACVEFVDSVAPVPPSVLMLLDRSGSMMQTGFDADEPDKSRWQALHEALGDVMLADDMDHFVEFGAKTFSTQGWGECGVSPQIDVPMLLDNSELLLELIPGPLEDVNGGTPTLAALDAGLGMMRDYEAPGAKAVVLITDGSIGCTDDQAATLEQITTELTLAREVDGIATYVVGISPSYNSAKAQLGAMAEAGGGADDYFEAANAESLHAALEQVVADSYANSCHLDLGESPSDPDQVQVTAGDQDWPEVTDCGSEDGWVWADAEMTRMNLCNAACDALLATQEATVGYFCDPG</sequence>
<feature type="domain" description="VWFA" evidence="3">
    <location>
        <begin position="122"/>
        <end position="321"/>
    </location>
</feature>
<evidence type="ECO:0000256" key="2">
    <source>
        <dbReference type="SAM" id="SignalP"/>
    </source>
</evidence>
<keyword evidence="2" id="KW-0732">Signal</keyword>
<accession>A6G6N0</accession>
<feature type="region of interest" description="Disordered" evidence="1">
    <location>
        <begin position="23"/>
        <end position="105"/>
    </location>
</feature>
<dbReference type="EMBL" id="ABCS01000030">
    <property type="protein sequence ID" value="EDM78507.1"/>
    <property type="molecule type" value="Genomic_DNA"/>
</dbReference>
<reference evidence="4 5" key="1">
    <citation type="submission" date="2007-06" db="EMBL/GenBank/DDBJ databases">
        <authorList>
            <person name="Shimkets L."/>
            <person name="Ferriera S."/>
            <person name="Johnson J."/>
            <person name="Kravitz S."/>
            <person name="Beeson K."/>
            <person name="Sutton G."/>
            <person name="Rogers Y.-H."/>
            <person name="Friedman R."/>
            <person name="Frazier M."/>
            <person name="Venter J.C."/>
        </authorList>
    </citation>
    <scope>NUCLEOTIDE SEQUENCE [LARGE SCALE GENOMIC DNA]</scope>
    <source>
        <strain evidence="4 5">SIR-1</strain>
    </source>
</reference>
<keyword evidence="5" id="KW-1185">Reference proteome</keyword>
<name>A6G6N0_9BACT</name>
<dbReference type="OrthoDB" id="5506314at2"/>
<dbReference type="Proteomes" id="UP000005801">
    <property type="component" value="Unassembled WGS sequence"/>
</dbReference>
<dbReference type="SMART" id="SM00327">
    <property type="entry name" value="VWA"/>
    <property type="match status" value="1"/>
</dbReference>
<comment type="caution">
    <text evidence="4">The sequence shown here is derived from an EMBL/GenBank/DDBJ whole genome shotgun (WGS) entry which is preliminary data.</text>
</comment>
<evidence type="ECO:0000313" key="4">
    <source>
        <dbReference type="EMBL" id="EDM78507.1"/>
    </source>
</evidence>
<evidence type="ECO:0000259" key="3">
    <source>
        <dbReference type="PROSITE" id="PS50234"/>
    </source>
</evidence>
<dbReference type="InterPro" id="IPR036465">
    <property type="entry name" value="vWFA_dom_sf"/>
</dbReference>
<dbReference type="PROSITE" id="PS50234">
    <property type="entry name" value="VWFA"/>
    <property type="match status" value="1"/>
</dbReference>
<dbReference type="eggNOG" id="COG2304">
    <property type="taxonomic scope" value="Bacteria"/>
</dbReference>
<evidence type="ECO:0000313" key="5">
    <source>
        <dbReference type="Proteomes" id="UP000005801"/>
    </source>
</evidence>
<dbReference type="Gene3D" id="3.40.50.410">
    <property type="entry name" value="von Willebrand factor, type A domain"/>
    <property type="match status" value="1"/>
</dbReference>
<dbReference type="RefSeq" id="WP_006972379.1">
    <property type="nucleotide sequence ID" value="NZ_ABCS01000030.1"/>
</dbReference>
<dbReference type="InterPro" id="IPR002035">
    <property type="entry name" value="VWF_A"/>
</dbReference>
<dbReference type="CDD" id="cd00198">
    <property type="entry name" value="vWFA"/>
    <property type="match status" value="1"/>
</dbReference>
<evidence type="ECO:0000256" key="1">
    <source>
        <dbReference type="SAM" id="MobiDB-lite"/>
    </source>
</evidence>
<organism evidence="4 5">
    <name type="scientific">Plesiocystis pacifica SIR-1</name>
    <dbReference type="NCBI Taxonomy" id="391625"/>
    <lineage>
        <taxon>Bacteria</taxon>
        <taxon>Pseudomonadati</taxon>
        <taxon>Myxococcota</taxon>
        <taxon>Polyangia</taxon>
        <taxon>Nannocystales</taxon>
        <taxon>Nannocystaceae</taxon>
        <taxon>Plesiocystis</taxon>
    </lineage>
</organism>
<feature type="signal peptide" evidence="2">
    <location>
        <begin position="1"/>
        <end position="21"/>
    </location>
</feature>
<dbReference type="SUPFAM" id="SSF53300">
    <property type="entry name" value="vWA-like"/>
    <property type="match status" value="1"/>
</dbReference>
<feature type="compositionally biased region" description="Acidic residues" evidence="1">
    <location>
        <begin position="38"/>
        <end position="52"/>
    </location>
</feature>
<feature type="chain" id="PRO_5002695177" description="VWFA domain-containing protein" evidence="2">
    <location>
        <begin position="22"/>
        <end position="400"/>
    </location>
</feature>